<feature type="domain" description="N-acetyltransferase" evidence="3">
    <location>
        <begin position="3"/>
        <end position="170"/>
    </location>
</feature>
<evidence type="ECO:0000259" key="3">
    <source>
        <dbReference type="PROSITE" id="PS51186"/>
    </source>
</evidence>
<sequence>MSQHFQKANVTQSSEIWTILQQAIARRKADGSDQWQDGYPNPEVIQSDINKNAAYVLIEGQTIIGYCALLINDEPEYQNIEGQWITNDDFVVFHRVAISESQLGKGLAKKLMQFIEAFAINNNIYSIKADTNFDNHAMMAIFDSLGYVYCGEVYFRGTPRRAYEKVLEQKR</sequence>
<keyword evidence="5" id="KW-1185">Reference proteome</keyword>
<dbReference type="SUPFAM" id="SSF55729">
    <property type="entry name" value="Acyl-CoA N-acyltransferases (Nat)"/>
    <property type="match status" value="1"/>
</dbReference>
<dbReference type="Proteomes" id="UP000244527">
    <property type="component" value="Chromosome"/>
</dbReference>
<proteinExistence type="predicted"/>
<dbReference type="AlphaFoldDB" id="A0A2S1LI29"/>
<organism evidence="4 5">
    <name type="scientific">Flavobacterium faecale</name>
    <dbReference type="NCBI Taxonomy" id="1355330"/>
    <lineage>
        <taxon>Bacteria</taxon>
        <taxon>Pseudomonadati</taxon>
        <taxon>Bacteroidota</taxon>
        <taxon>Flavobacteriia</taxon>
        <taxon>Flavobacteriales</taxon>
        <taxon>Flavobacteriaceae</taxon>
        <taxon>Flavobacterium</taxon>
    </lineage>
</organism>
<evidence type="ECO:0000313" key="5">
    <source>
        <dbReference type="Proteomes" id="UP000244527"/>
    </source>
</evidence>
<name>A0A2S1LI29_9FLAO</name>
<keyword evidence="2" id="KW-0012">Acyltransferase</keyword>
<keyword evidence="1 4" id="KW-0808">Transferase</keyword>
<dbReference type="EMBL" id="CP020918">
    <property type="protein sequence ID" value="AWG23377.1"/>
    <property type="molecule type" value="Genomic_DNA"/>
</dbReference>
<evidence type="ECO:0000313" key="4">
    <source>
        <dbReference type="EMBL" id="AWG23377.1"/>
    </source>
</evidence>
<dbReference type="PANTHER" id="PTHR43877">
    <property type="entry name" value="AMINOALKYLPHOSPHONATE N-ACETYLTRANSFERASE-RELATED-RELATED"/>
    <property type="match status" value="1"/>
</dbReference>
<dbReference type="PANTHER" id="PTHR43877:SF2">
    <property type="entry name" value="AMINOALKYLPHOSPHONATE N-ACETYLTRANSFERASE-RELATED"/>
    <property type="match status" value="1"/>
</dbReference>
<dbReference type="KEGG" id="ffa:FFWV33_18500"/>
<dbReference type="InterPro" id="IPR016181">
    <property type="entry name" value="Acyl_CoA_acyltransferase"/>
</dbReference>
<dbReference type="RefSeq" id="WP_108742274.1">
    <property type="nucleotide sequence ID" value="NZ_CP020918.1"/>
</dbReference>
<dbReference type="OrthoDB" id="9796381at2"/>
<dbReference type="PROSITE" id="PS51186">
    <property type="entry name" value="GNAT"/>
    <property type="match status" value="1"/>
</dbReference>
<dbReference type="InterPro" id="IPR050832">
    <property type="entry name" value="Bact_Acetyltransf"/>
</dbReference>
<accession>A0A2S1LI29</accession>
<protein>
    <submittedName>
        <fullName evidence="4">GNAT family N-acetyltransferase</fullName>
    </submittedName>
</protein>
<evidence type="ECO:0000256" key="1">
    <source>
        <dbReference type="ARBA" id="ARBA00022679"/>
    </source>
</evidence>
<dbReference type="Pfam" id="PF00583">
    <property type="entry name" value="Acetyltransf_1"/>
    <property type="match status" value="1"/>
</dbReference>
<evidence type="ECO:0000256" key="2">
    <source>
        <dbReference type="ARBA" id="ARBA00023315"/>
    </source>
</evidence>
<dbReference type="CDD" id="cd04301">
    <property type="entry name" value="NAT_SF"/>
    <property type="match status" value="1"/>
</dbReference>
<reference evidence="4 5" key="1">
    <citation type="submission" date="2017-04" db="EMBL/GenBank/DDBJ databases">
        <title>Compelte genome sequence of WV33.</title>
        <authorList>
            <person name="Lee P.C."/>
        </authorList>
    </citation>
    <scope>NUCLEOTIDE SEQUENCE [LARGE SCALE GENOMIC DNA]</scope>
    <source>
        <strain evidence="4 5">WV33</strain>
    </source>
</reference>
<dbReference type="Gene3D" id="3.40.630.30">
    <property type="match status" value="1"/>
</dbReference>
<dbReference type="InterPro" id="IPR000182">
    <property type="entry name" value="GNAT_dom"/>
</dbReference>
<dbReference type="GO" id="GO:0016747">
    <property type="term" value="F:acyltransferase activity, transferring groups other than amino-acyl groups"/>
    <property type="evidence" value="ECO:0007669"/>
    <property type="project" value="InterPro"/>
</dbReference>
<gene>
    <name evidence="4" type="ORF">FFWV33_18500</name>
</gene>